<evidence type="ECO:0000313" key="5">
    <source>
        <dbReference type="EMBL" id="CAF1111432.1"/>
    </source>
</evidence>
<dbReference type="EMBL" id="CAJNOU010000416">
    <property type="protein sequence ID" value="CAF0990810.1"/>
    <property type="molecule type" value="Genomic_DNA"/>
</dbReference>
<organism evidence="5 10">
    <name type="scientific">Rotaria sordida</name>
    <dbReference type="NCBI Taxonomy" id="392033"/>
    <lineage>
        <taxon>Eukaryota</taxon>
        <taxon>Metazoa</taxon>
        <taxon>Spiralia</taxon>
        <taxon>Gnathifera</taxon>
        <taxon>Rotifera</taxon>
        <taxon>Eurotatoria</taxon>
        <taxon>Bdelloidea</taxon>
        <taxon>Philodinida</taxon>
        <taxon>Philodinidae</taxon>
        <taxon>Rotaria</taxon>
    </lineage>
</organism>
<keyword evidence="1" id="KW-0472">Membrane</keyword>
<dbReference type="AlphaFoldDB" id="A0A814PWD4"/>
<evidence type="ECO:0000313" key="3">
    <source>
        <dbReference type="EMBL" id="CAF0990810.1"/>
    </source>
</evidence>
<dbReference type="Proteomes" id="UP000663854">
    <property type="component" value="Unassembled WGS sequence"/>
</dbReference>
<dbReference type="Proteomes" id="UP000663823">
    <property type="component" value="Unassembled WGS sequence"/>
</dbReference>
<dbReference type="Proteomes" id="UP000663874">
    <property type="component" value="Unassembled WGS sequence"/>
</dbReference>
<evidence type="ECO:0000313" key="6">
    <source>
        <dbReference type="EMBL" id="CAF1235721.1"/>
    </source>
</evidence>
<dbReference type="Proteomes" id="UP000663836">
    <property type="component" value="Unassembled WGS sequence"/>
</dbReference>
<dbReference type="Proteomes" id="UP000663882">
    <property type="component" value="Unassembled WGS sequence"/>
</dbReference>
<dbReference type="EMBL" id="CAJOBE010006098">
    <property type="protein sequence ID" value="CAF3996031.1"/>
    <property type="molecule type" value="Genomic_DNA"/>
</dbReference>
<proteinExistence type="predicted"/>
<gene>
    <name evidence="9" type="ORF">FNK824_LOCUS25669</name>
    <name evidence="7" type="ORF">JBS370_LOCUS16979</name>
    <name evidence="6" type="ORF">JXQ802_LOCUS26191</name>
    <name evidence="8" type="ORF">OTI717_LOCUS28724</name>
    <name evidence="4" type="ORF">PYM288_LOCUS14289</name>
    <name evidence="2" type="ORF">RFH988_LOCUS12178</name>
    <name evidence="3" type="ORF">SEV965_LOCUS10256</name>
    <name evidence="5" type="ORF">ZHD862_LOCUS18138</name>
</gene>
<dbReference type="Proteomes" id="UP000663889">
    <property type="component" value="Unassembled WGS sequence"/>
</dbReference>
<evidence type="ECO:0000313" key="11">
    <source>
        <dbReference type="Proteomes" id="UP000663870"/>
    </source>
</evidence>
<dbReference type="EMBL" id="CAJOAX010006935">
    <property type="protein sequence ID" value="CAF3995661.1"/>
    <property type="molecule type" value="Genomic_DNA"/>
</dbReference>
<evidence type="ECO:0000313" key="7">
    <source>
        <dbReference type="EMBL" id="CAF3829750.1"/>
    </source>
</evidence>
<evidence type="ECO:0000313" key="4">
    <source>
        <dbReference type="EMBL" id="CAF0994415.1"/>
    </source>
</evidence>
<feature type="transmembrane region" description="Helical" evidence="1">
    <location>
        <begin position="26"/>
        <end position="49"/>
    </location>
</feature>
<sequence length="73" mass="8031">MQHNQASLVPVIPTVQRDPATRRFGIIFLITLAFVTVGVAIGIGVGNLAHYNYFPPSNQTNVPPEYLFNITYG</sequence>
<keyword evidence="1" id="KW-1133">Transmembrane helix</keyword>
<dbReference type="OrthoDB" id="10041150at2759"/>
<name>A0A814PWD4_9BILA</name>
<evidence type="ECO:0000313" key="2">
    <source>
        <dbReference type="EMBL" id="CAF0961709.1"/>
    </source>
</evidence>
<accession>A0A814PWD4</accession>
<dbReference type="Proteomes" id="UP000663870">
    <property type="component" value="Unassembled WGS sequence"/>
</dbReference>
<dbReference type="EMBL" id="CAJNOH010000310">
    <property type="protein sequence ID" value="CAF0994415.1"/>
    <property type="molecule type" value="Genomic_DNA"/>
</dbReference>
<dbReference type="EMBL" id="CAJOBD010001765">
    <property type="protein sequence ID" value="CAF3829750.1"/>
    <property type="molecule type" value="Genomic_DNA"/>
</dbReference>
<comment type="caution">
    <text evidence="5">The sequence shown here is derived from an EMBL/GenBank/DDBJ whole genome shotgun (WGS) entry which is preliminary data.</text>
</comment>
<keyword evidence="1" id="KW-0812">Transmembrane</keyword>
<evidence type="ECO:0000313" key="8">
    <source>
        <dbReference type="EMBL" id="CAF3995661.1"/>
    </source>
</evidence>
<evidence type="ECO:0000256" key="1">
    <source>
        <dbReference type="SAM" id="Phobius"/>
    </source>
</evidence>
<dbReference type="Proteomes" id="UP000663864">
    <property type="component" value="Unassembled WGS sequence"/>
</dbReference>
<dbReference type="EMBL" id="CAJNOL010000909">
    <property type="protein sequence ID" value="CAF1235721.1"/>
    <property type="molecule type" value="Genomic_DNA"/>
</dbReference>
<evidence type="ECO:0000313" key="9">
    <source>
        <dbReference type="EMBL" id="CAF3996031.1"/>
    </source>
</evidence>
<keyword evidence="11" id="KW-1185">Reference proteome</keyword>
<reference evidence="5" key="1">
    <citation type="submission" date="2021-02" db="EMBL/GenBank/DDBJ databases">
        <authorList>
            <person name="Nowell W R."/>
        </authorList>
    </citation>
    <scope>NUCLEOTIDE SEQUENCE</scope>
</reference>
<dbReference type="EMBL" id="CAJNOO010000502">
    <property type="protein sequence ID" value="CAF0961709.1"/>
    <property type="molecule type" value="Genomic_DNA"/>
</dbReference>
<evidence type="ECO:0000313" key="10">
    <source>
        <dbReference type="Proteomes" id="UP000663864"/>
    </source>
</evidence>
<dbReference type="EMBL" id="CAJNOT010000929">
    <property type="protein sequence ID" value="CAF1111432.1"/>
    <property type="molecule type" value="Genomic_DNA"/>
</dbReference>
<protein>
    <submittedName>
        <fullName evidence="5">Uncharacterized protein</fullName>
    </submittedName>
</protein>